<dbReference type="PROSITE" id="PS51677">
    <property type="entry name" value="NODB"/>
    <property type="match status" value="1"/>
</dbReference>
<evidence type="ECO:0000256" key="3">
    <source>
        <dbReference type="SAM" id="MobiDB-lite"/>
    </source>
</evidence>
<evidence type="ECO:0000313" key="6">
    <source>
        <dbReference type="EMBL" id="GIP16647.1"/>
    </source>
</evidence>
<dbReference type="InterPro" id="IPR050248">
    <property type="entry name" value="Polysacc_deacetylase_ArnD"/>
</dbReference>
<proteinExistence type="predicted"/>
<protein>
    <recommendedName>
        <fullName evidence="5">NodB homology domain-containing protein</fullName>
    </recommendedName>
</protein>
<dbReference type="Proteomes" id="UP000683139">
    <property type="component" value="Unassembled WGS sequence"/>
</dbReference>
<dbReference type="InterPro" id="IPR002509">
    <property type="entry name" value="NODB_dom"/>
</dbReference>
<gene>
    <name evidence="6" type="ORF">J40TS1_22890</name>
</gene>
<dbReference type="Pfam" id="PF01522">
    <property type="entry name" value="Polysacc_deac_1"/>
    <property type="match status" value="1"/>
</dbReference>
<dbReference type="GO" id="GO:0008745">
    <property type="term" value="F:N-acetylmuramoyl-L-alanine amidase activity"/>
    <property type="evidence" value="ECO:0007669"/>
    <property type="project" value="InterPro"/>
</dbReference>
<feature type="region of interest" description="Disordered" evidence="3">
    <location>
        <begin position="243"/>
        <end position="262"/>
    </location>
</feature>
<dbReference type="AlphaFoldDB" id="A0A919YNX2"/>
<dbReference type="GO" id="GO:0016020">
    <property type="term" value="C:membrane"/>
    <property type="evidence" value="ECO:0007669"/>
    <property type="project" value="TreeGrafter"/>
</dbReference>
<dbReference type="Gene3D" id="3.20.20.370">
    <property type="entry name" value="Glycoside hydrolase/deacetylase"/>
    <property type="match status" value="1"/>
</dbReference>
<dbReference type="Gene3D" id="3.40.630.40">
    <property type="entry name" value="Zn-dependent exopeptidases"/>
    <property type="match status" value="1"/>
</dbReference>
<dbReference type="CDD" id="cd10917">
    <property type="entry name" value="CE4_NodB_like_6s_7s"/>
    <property type="match status" value="1"/>
</dbReference>
<sequence>MANPGYRKKHNSIKGLYILMLLFVVVLTIGVVRNLNFTKAESSSHPTEKSDKSLSEAGEAVDPNQAVFRIVIDAGHGGSDPGATGASGAYEKEFNLSLAKRVSQLLDQDPMFEVRLTREDDQFIELEDRAALANDWKADVLVSIHGNTYEDKKVSGTETLYTNDDSILLAQLLQEQVVSALGTRDRGVKQDQLVVLSLAQMPAVIVEVGYLTNKKEEKSIVSRDGQDLAANAIFEGIKKYVSQRTPRSEDDPLSDDTSSDDTSAAANKIYFSGKSEDGKQVALTFDDGPDEIVTPKILDVLKEHNVKATFFILGNRANTHPDIVKRIVDEGHAIGNHSWSHPNFDNISMEEALKEVEDTQSLLERTIGYRPSLFRPPYGTLKQDKLDQLSQMNLAVVNWTVDTMDWSGVSSEEIIGLVREQLYPGGIVLQHTANGKNHLANTIEALKQMIPELSEDGYSFVTVPELLNLPDSQTE</sequence>
<dbReference type="InterPro" id="IPR011330">
    <property type="entry name" value="Glyco_hydro/deAcase_b/a-brl"/>
</dbReference>
<evidence type="ECO:0000256" key="4">
    <source>
        <dbReference type="SAM" id="Phobius"/>
    </source>
</evidence>
<accession>A0A919YNX2</accession>
<dbReference type="RefSeq" id="WP_246563435.1">
    <property type="nucleotide sequence ID" value="NZ_BOSE01000003.1"/>
</dbReference>
<dbReference type="InterPro" id="IPR002508">
    <property type="entry name" value="MurNAc-LAA_cat"/>
</dbReference>
<dbReference type="GO" id="GO:0005975">
    <property type="term" value="P:carbohydrate metabolic process"/>
    <property type="evidence" value="ECO:0007669"/>
    <property type="project" value="InterPro"/>
</dbReference>
<evidence type="ECO:0000313" key="7">
    <source>
        <dbReference type="Proteomes" id="UP000683139"/>
    </source>
</evidence>
<name>A0A919YNX2_9BACL</name>
<keyword evidence="4" id="KW-0812">Transmembrane</keyword>
<keyword evidence="1" id="KW-0479">Metal-binding</keyword>
<keyword evidence="7" id="KW-1185">Reference proteome</keyword>
<dbReference type="CDD" id="cd02696">
    <property type="entry name" value="MurNAc-LAA"/>
    <property type="match status" value="1"/>
</dbReference>
<dbReference type="PANTHER" id="PTHR10587">
    <property type="entry name" value="GLYCOSYL TRANSFERASE-RELATED"/>
    <property type="match status" value="1"/>
</dbReference>
<evidence type="ECO:0000256" key="1">
    <source>
        <dbReference type="ARBA" id="ARBA00022723"/>
    </source>
</evidence>
<dbReference type="SUPFAM" id="SSF53187">
    <property type="entry name" value="Zn-dependent exopeptidases"/>
    <property type="match status" value="1"/>
</dbReference>
<dbReference type="EMBL" id="BOSE01000003">
    <property type="protein sequence ID" value="GIP16647.1"/>
    <property type="molecule type" value="Genomic_DNA"/>
</dbReference>
<feature type="domain" description="NodB homology" evidence="5">
    <location>
        <begin position="279"/>
        <end position="461"/>
    </location>
</feature>
<keyword evidence="4" id="KW-0472">Membrane</keyword>
<feature type="transmembrane region" description="Helical" evidence="4">
    <location>
        <begin position="16"/>
        <end position="35"/>
    </location>
</feature>
<evidence type="ECO:0000259" key="5">
    <source>
        <dbReference type="PROSITE" id="PS51677"/>
    </source>
</evidence>
<dbReference type="GO" id="GO:0009253">
    <property type="term" value="P:peptidoglycan catabolic process"/>
    <property type="evidence" value="ECO:0007669"/>
    <property type="project" value="InterPro"/>
</dbReference>
<evidence type="ECO:0000256" key="2">
    <source>
        <dbReference type="ARBA" id="ARBA00022801"/>
    </source>
</evidence>
<comment type="caution">
    <text evidence="6">The sequence shown here is derived from an EMBL/GenBank/DDBJ whole genome shotgun (WGS) entry which is preliminary data.</text>
</comment>
<organism evidence="6 7">
    <name type="scientific">Paenibacillus montaniterrae</name>
    <dbReference type="NCBI Taxonomy" id="429341"/>
    <lineage>
        <taxon>Bacteria</taxon>
        <taxon>Bacillati</taxon>
        <taxon>Bacillota</taxon>
        <taxon>Bacilli</taxon>
        <taxon>Bacillales</taxon>
        <taxon>Paenibacillaceae</taxon>
        <taxon>Paenibacillus</taxon>
    </lineage>
</organism>
<dbReference type="SMART" id="SM00646">
    <property type="entry name" value="Ami_3"/>
    <property type="match status" value="1"/>
</dbReference>
<dbReference type="Pfam" id="PF01520">
    <property type="entry name" value="Amidase_3"/>
    <property type="match status" value="1"/>
</dbReference>
<keyword evidence="2" id="KW-0378">Hydrolase</keyword>
<dbReference type="PANTHER" id="PTHR10587:SF133">
    <property type="entry name" value="CHITIN DEACETYLASE 1-RELATED"/>
    <property type="match status" value="1"/>
</dbReference>
<dbReference type="GO" id="GO:0046872">
    <property type="term" value="F:metal ion binding"/>
    <property type="evidence" value="ECO:0007669"/>
    <property type="project" value="UniProtKB-KW"/>
</dbReference>
<reference evidence="6" key="1">
    <citation type="submission" date="2021-03" db="EMBL/GenBank/DDBJ databases">
        <title>Antimicrobial resistance genes in bacteria isolated from Japanese honey, and their potential for conferring macrolide and lincosamide resistance in the American foulbrood pathogen Paenibacillus larvae.</title>
        <authorList>
            <person name="Okamoto M."/>
            <person name="Kumagai M."/>
            <person name="Kanamori H."/>
            <person name="Takamatsu D."/>
        </authorList>
    </citation>
    <scope>NUCLEOTIDE SEQUENCE</scope>
    <source>
        <strain evidence="6">J40TS1</strain>
    </source>
</reference>
<feature type="region of interest" description="Disordered" evidence="3">
    <location>
        <begin position="40"/>
        <end position="59"/>
    </location>
</feature>
<dbReference type="SUPFAM" id="SSF88713">
    <property type="entry name" value="Glycoside hydrolase/deacetylase"/>
    <property type="match status" value="1"/>
</dbReference>
<keyword evidence="4" id="KW-1133">Transmembrane helix</keyword>